<gene>
    <name evidence="3" type="ORF">Ahy_B03g065959</name>
</gene>
<evidence type="ECO:0000313" key="4">
    <source>
        <dbReference type="Proteomes" id="UP000289738"/>
    </source>
</evidence>
<name>A0A445A2T8_ARAHY</name>
<evidence type="ECO:0000256" key="1">
    <source>
        <dbReference type="ARBA" id="ARBA00022729"/>
    </source>
</evidence>
<sequence>MEERCALKTHQGRIQEKEGRKEKKVRGGEKVGKEGAKGYDACKLSDLKIHQEKTGAQVHNKPEWKVSITTDCRCSYPNVFLKCVAFQTVEPIDSSILTFKGPFCVLDKAVSRSHPIIFKYAWDTVYPFTIANAEIACP</sequence>
<keyword evidence="4" id="KW-1185">Reference proteome</keyword>
<dbReference type="GO" id="GO:0001709">
    <property type="term" value="P:cell fate determination"/>
    <property type="evidence" value="ECO:0007669"/>
    <property type="project" value="TreeGrafter"/>
</dbReference>
<dbReference type="Pfam" id="PF24068">
    <property type="entry name" value="TPD1_C"/>
    <property type="match status" value="1"/>
</dbReference>
<dbReference type="STRING" id="3818.A0A445A2T8"/>
<comment type="caution">
    <text evidence="3">The sequence shown here is derived from an EMBL/GenBank/DDBJ whole genome shotgun (WGS) entry which is preliminary data.</text>
</comment>
<protein>
    <submittedName>
        <fullName evidence="3">Uncharacterized protein</fullName>
    </submittedName>
</protein>
<reference evidence="3 4" key="1">
    <citation type="submission" date="2019-01" db="EMBL/GenBank/DDBJ databases">
        <title>Sequencing of cultivated peanut Arachis hypogaea provides insights into genome evolution and oil improvement.</title>
        <authorList>
            <person name="Chen X."/>
        </authorList>
    </citation>
    <scope>NUCLEOTIDE SEQUENCE [LARGE SCALE GENOMIC DNA]</scope>
    <source>
        <strain evidence="4">cv. Fuhuasheng</strain>
        <tissue evidence="3">Leaves</tissue>
    </source>
</reference>
<accession>A0A445A2T8</accession>
<evidence type="ECO:0000313" key="3">
    <source>
        <dbReference type="EMBL" id="RYR20739.1"/>
    </source>
</evidence>
<dbReference type="Proteomes" id="UP000289738">
    <property type="component" value="Chromosome B03"/>
</dbReference>
<dbReference type="InterPro" id="IPR040361">
    <property type="entry name" value="TPD1"/>
</dbReference>
<feature type="compositionally biased region" description="Basic and acidic residues" evidence="2">
    <location>
        <begin position="13"/>
        <end position="32"/>
    </location>
</feature>
<proteinExistence type="predicted"/>
<dbReference type="EMBL" id="SDMP01000013">
    <property type="protein sequence ID" value="RYR20739.1"/>
    <property type="molecule type" value="Genomic_DNA"/>
</dbReference>
<dbReference type="AlphaFoldDB" id="A0A445A2T8"/>
<organism evidence="3 4">
    <name type="scientific">Arachis hypogaea</name>
    <name type="common">Peanut</name>
    <dbReference type="NCBI Taxonomy" id="3818"/>
    <lineage>
        <taxon>Eukaryota</taxon>
        <taxon>Viridiplantae</taxon>
        <taxon>Streptophyta</taxon>
        <taxon>Embryophyta</taxon>
        <taxon>Tracheophyta</taxon>
        <taxon>Spermatophyta</taxon>
        <taxon>Magnoliopsida</taxon>
        <taxon>eudicotyledons</taxon>
        <taxon>Gunneridae</taxon>
        <taxon>Pentapetalae</taxon>
        <taxon>rosids</taxon>
        <taxon>fabids</taxon>
        <taxon>Fabales</taxon>
        <taxon>Fabaceae</taxon>
        <taxon>Papilionoideae</taxon>
        <taxon>50 kb inversion clade</taxon>
        <taxon>dalbergioids sensu lato</taxon>
        <taxon>Dalbergieae</taxon>
        <taxon>Pterocarpus clade</taxon>
        <taxon>Arachis</taxon>
    </lineage>
</organism>
<dbReference type="PANTHER" id="PTHR33184:SF72">
    <property type="entry name" value="BETA-1,3-N-ACETYLGLUCOSAMINYLTRANSFERASE FAMILY PROTEIN"/>
    <property type="match status" value="1"/>
</dbReference>
<evidence type="ECO:0000256" key="2">
    <source>
        <dbReference type="SAM" id="MobiDB-lite"/>
    </source>
</evidence>
<feature type="region of interest" description="Disordered" evidence="2">
    <location>
        <begin position="1"/>
        <end position="32"/>
    </location>
</feature>
<keyword evidence="1" id="KW-0732">Signal</keyword>
<dbReference type="PANTHER" id="PTHR33184">
    <property type="entry name" value="PROTEIN TAPETUM DETERMINANT 1-LIKE-RELATED"/>
    <property type="match status" value="1"/>
</dbReference>